<evidence type="ECO:0000313" key="3">
    <source>
        <dbReference type="Proteomes" id="UP000749559"/>
    </source>
</evidence>
<dbReference type="CDD" id="cd00882">
    <property type="entry name" value="Ras_like_GTPase"/>
    <property type="match status" value="1"/>
</dbReference>
<dbReference type="AlphaFoldDB" id="A0A8J1UTI5"/>
<dbReference type="PANTHER" id="PTHR14241">
    <property type="entry name" value="INTERFERON-INDUCED PROTEIN 44"/>
    <property type="match status" value="1"/>
</dbReference>
<comment type="caution">
    <text evidence="2">The sequence shown here is derived from an EMBL/GenBank/DDBJ whole genome shotgun (WGS) entry which is preliminary data.</text>
</comment>
<evidence type="ECO:0000313" key="2">
    <source>
        <dbReference type="EMBL" id="CAH1800677.1"/>
    </source>
</evidence>
<sequence>MAAADSGTLTKQFKEQLLQWIGRQTGKFVLIYSANRDGGLDPAIFHQQCDGRKPTVTVATNTAGYVFGGYIGLAWHQANSNTADSNPSTSFLFRLSANNVFDPKKAPCSNHERAIHGNGSYGPTFGYYQWLSFSGSGKLTGVHWTSDVTYNIDNAYKGMSCQEFNGANHLYTDFEVYEIQEGQDEHISLEKSPWRKGVNWKAEDLEKLKDYILNYNPLRQLNLKHTNILVVGQIGAGKSSFYNTLQSIFKGHVVHKARCGGGSHSVTTKYRKYDIWTDEEPLGIKLCDTMGVEEEGFDGADFQYILDGNIPDRFQFNPAARITPSIAGFIKNPTLGNMIHCVTIVMDGSTVSMMSDSIITKLKTIQSYANERGIPVVLLLTKIDHVCKFVQEDTSMALRSTNLQKIVKTVSDKFSVPTSSVLVVRNYEADMELDDYIDMLALVALRQMLRAATGFFEEHADRLAEDNLAALNIKPN</sequence>
<dbReference type="InterPro" id="IPR027417">
    <property type="entry name" value="P-loop_NTPase"/>
</dbReference>
<reference evidence="2" key="1">
    <citation type="submission" date="2022-03" db="EMBL/GenBank/DDBJ databases">
        <authorList>
            <person name="Martin C."/>
        </authorList>
    </citation>
    <scope>NUCLEOTIDE SEQUENCE</scope>
</reference>
<keyword evidence="3" id="KW-1185">Reference proteome</keyword>
<name>A0A8J1UTI5_OWEFU</name>
<dbReference type="Gene3D" id="3.40.50.300">
    <property type="entry name" value="P-loop containing nucleotide triphosphate hydrolases"/>
    <property type="match status" value="1"/>
</dbReference>
<gene>
    <name evidence="2" type="ORF">OFUS_LOCUS24536</name>
</gene>
<evidence type="ECO:0000256" key="1">
    <source>
        <dbReference type="ARBA" id="ARBA00009243"/>
    </source>
</evidence>
<proteinExistence type="inferred from homology"/>
<dbReference type="PANTHER" id="PTHR14241:SF32">
    <property type="entry name" value="VWFA DOMAIN-CONTAINING PROTEIN-RELATED"/>
    <property type="match status" value="1"/>
</dbReference>
<dbReference type="Pfam" id="PF07534">
    <property type="entry name" value="TLD"/>
    <property type="match status" value="1"/>
</dbReference>
<dbReference type="EMBL" id="CAIIXF020000012">
    <property type="protein sequence ID" value="CAH1800677.1"/>
    <property type="molecule type" value="Genomic_DNA"/>
</dbReference>
<dbReference type="InterPro" id="IPR006571">
    <property type="entry name" value="TLDc_dom"/>
</dbReference>
<organism evidence="2 3">
    <name type="scientific">Owenia fusiformis</name>
    <name type="common">Polychaete worm</name>
    <dbReference type="NCBI Taxonomy" id="6347"/>
    <lineage>
        <taxon>Eukaryota</taxon>
        <taxon>Metazoa</taxon>
        <taxon>Spiralia</taxon>
        <taxon>Lophotrochozoa</taxon>
        <taxon>Annelida</taxon>
        <taxon>Polychaeta</taxon>
        <taxon>Sedentaria</taxon>
        <taxon>Canalipalpata</taxon>
        <taxon>Sabellida</taxon>
        <taxon>Oweniida</taxon>
        <taxon>Oweniidae</taxon>
        <taxon>Owenia</taxon>
    </lineage>
</organism>
<accession>A0A8J1UTI5</accession>
<dbReference type="OrthoDB" id="9984961at2759"/>
<dbReference type="SUPFAM" id="SSF52540">
    <property type="entry name" value="P-loop containing nucleoside triphosphate hydrolases"/>
    <property type="match status" value="1"/>
</dbReference>
<protein>
    <submittedName>
        <fullName evidence="2">Uncharacterized protein</fullName>
    </submittedName>
</protein>
<dbReference type="Proteomes" id="UP000749559">
    <property type="component" value="Unassembled WGS sequence"/>
</dbReference>
<comment type="similarity">
    <text evidence="1">Belongs to the IFI44 family.</text>
</comment>
<dbReference type="PROSITE" id="PS51886">
    <property type="entry name" value="TLDC"/>
    <property type="match status" value="1"/>
</dbReference>